<gene>
    <name evidence="13" type="ORF">HJG63_017318</name>
</gene>
<comment type="subcellular location">
    <subcellularLocation>
        <location evidence="2">Cytoplasmic vesicle</location>
        <location evidence="2">COPII-coated vesicle membrane</location>
        <topology evidence="2">Peripheral membrane protein</topology>
        <orientation evidence="2">Cytoplasmic side</orientation>
    </subcellularLocation>
    <subcellularLocation>
        <location evidence="1">Endoplasmic reticulum</location>
    </subcellularLocation>
</comment>
<dbReference type="PANTHER" id="PTHR23509:SF4">
    <property type="entry name" value="SEC23-INTERACTING PROTEIN"/>
    <property type="match status" value="1"/>
</dbReference>
<evidence type="ECO:0000256" key="6">
    <source>
        <dbReference type="ARBA" id="ARBA00023329"/>
    </source>
</evidence>
<feature type="compositionally biased region" description="Polar residues" evidence="11">
    <location>
        <begin position="95"/>
        <end position="112"/>
    </location>
</feature>
<dbReference type="GO" id="GO:0046872">
    <property type="term" value="F:metal ion binding"/>
    <property type="evidence" value="ECO:0007669"/>
    <property type="project" value="InterPro"/>
</dbReference>
<evidence type="ECO:0000256" key="7">
    <source>
        <dbReference type="ARBA" id="ARBA00038464"/>
    </source>
</evidence>
<reference evidence="13 14" key="1">
    <citation type="journal article" date="2020" name="Nature">
        <title>Six reference-quality genomes reveal evolution of bat adaptations.</title>
        <authorList>
            <person name="Jebb D."/>
            <person name="Huang Z."/>
            <person name="Pippel M."/>
            <person name="Hughes G.M."/>
            <person name="Lavrichenko K."/>
            <person name="Devanna P."/>
            <person name="Winkler S."/>
            <person name="Jermiin L.S."/>
            <person name="Skirmuntt E.C."/>
            <person name="Katzourakis A."/>
            <person name="Burkitt-Gray L."/>
            <person name="Ray D.A."/>
            <person name="Sullivan K.A.M."/>
            <person name="Roscito J.G."/>
            <person name="Kirilenko B.M."/>
            <person name="Davalos L.M."/>
            <person name="Corthals A.P."/>
            <person name="Power M.L."/>
            <person name="Jones G."/>
            <person name="Ransome R.D."/>
            <person name="Dechmann D.K.N."/>
            <person name="Locatelli A.G."/>
            <person name="Puechmaille S.J."/>
            <person name="Fedrigo O."/>
            <person name="Jarvis E.D."/>
            <person name="Hiller M."/>
            <person name="Vernes S.C."/>
            <person name="Myers E.W."/>
            <person name="Teeling E.C."/>
        </authorList>
    </citation>
    <scope>NUCLEOTIDE SEQUENCE [LARGE SCALE GENOMIC DNA]</scope>
    <source>
        <strain evidence="13">MRouAeg1</strain>
        <tissue evidence="13">Muscle</tissue>
    </source>
</reference>
<dbReference type="InterPro" id="IPR037603">
    <property type="entry name" value="SEC23IP_SAM"/>
</dbReference>
<feature type="compositionally biased region" description="Low complexity" evidence="11">
    <location>
        <begin position="734"/>
        <end position="744"/>
    </location>
</feature>
<evidence type="ECO:0000256" key="1">
    <source>
        <dbReference type="ARBA" id="ARBA00004240"/>
    </source>
</evidence>
<dbReference type="SMART" id="SM00454">
    <property type="entry name" value="SAM"/>
    <property type="match status" value="1"/>
</dbReference>
<evidence type="ECO:0000313" key="13">
    <source>
        <dbReference type="EMBL" id="KAF6458711.1"/>
    </source>
</evidence>
<dbReference type="PANTHER" id="PTHR23509">
    <property type="entry name" value="PA-PL1 PHOSPHOLIPASE FAMILY"/>
    <property type="match status" value="1"/>
</dbReference>
<keyword evidence="14" id="KW-1185">Reference proteome</keyword>
<keyword evidence="6" id="KW-0968">Cytoplasmic vesicle</keyword>
<dbReference type="Pfam" id="PF23464">
    <property type="entry name" value="WWE_3"/>
    <property type="match status" value="1"/>
</dbReference>
<feature type="compositionally biased region" description="Low complexity" evidence="11">
    <location>
        <begin position="155"/>
        <end position="165"/>
    </location>
</feature>
<dbReference type="InterPro" id="IPR004177">
    <property type="entry name" value="DDHD_dom"/>
</dbReference>
<feature type="region of interest" description="Disordered" evidence="11">
    <location>
        <begin position="86"/>
        <end position="112"/>
    </location>
</feature>
<protein>
    <recommendedName>
        <fullName evidence="10">SEC23-interacting protein</fullName>
    </recommendedName>
</protein>
<dbReference type="FunFam" id="1.10.150.50:FF:000047">
    <property type="entry name" value="SEC23 interacting protein"/>
    <property type="match status" value="1"/>
</dbReference>
<name>A0A7J8GFV8_ROUAE</name>
<dbReference type="GO" id="GO:0010256">
    <property type="term" value="P:endomembrane system organization"/>
    <property type="evidence" value="ECO:0007669"/>
    <property type="project" value="UniProtKB-ARBA"/>
</dbReference>
<dbReference type="GO" id="GO:0012507">
    <property type="term" value="C:ER to Golgi transport vesicle membrane"/>
    <property type="evidence" value="ECO:0007669"/>
    <property type="project" value="UniProtKB-SubCell"/>
</dbReference>
<accession>A0A7J8GFV8</accession>
<dbReference type="Pfam" id="PF02862">
    <property type="entry name" value="DDHD"/>
    <property type="match status" value="1"/>
</dbReference>
<evidence type="ECO:0000259" key="12">
    <source>
        <dbReference type="PROSITE" id="PS51043"/>
    </source>
</evidence>
<evidence type="ECO:0000256" key="3">
    <source>
        <dbReference type="ARBA" id="ARBA00022553"/>
    </source>
</evidence>
<feature type="region of interest" description="Disordered" evidence="11">
    <location>
        <begin position="718"/>
        <end position="746"/>
    </location>
</feature>
<keyword evidence="5" id="KW-0472">Membrane</keyword>
<dbReference type="Pfam" id="PF00536">
    <property type="entry name" value="SAM_1"/>
    <property type="match status" value="1"/>
</dbReference>
<keyword evidence="3" id="KW-0597">Phosphoprotein</keyword>
<evidence type="ECO:0000256" key="5">
    <source>
        <dbReference type="ARBA" id="ARBA00023136"/>
    </source>
</evidence>
<comment type="similarity">
    <text evidence="7">Belongs to the PA-PLA1 family.</text>
</comment>
<dbReference type="Proteomes" id="UP000593571">
    <property type="component" value="Unassembled WGS sequence"/>
</dbReference>
<evidence type="ECO:0000256" key="10">
    <source>
        <dbReference type="ARBA" id="ARBA00070173"/>
    </source>
</evidence>
<evidence type="ECO:0000256" key="4">
    <source>
        <dbReference type="ARBA" id="ARBA00022824"/>
    </source>
</evidence>
<dbReference type="EMBL" id="JACASE010000006">
    <property type="protein sequence ID" value="KAF6458711.1"/>
    <property type="molecule type" value="Genomic_DNA"/>
</dbReference>
<dbReference type="AlphaFoldDB" id="A0A7J8GFV8"/>
<dbReference type="Pfam" id="PF02825">
    <property type="entry name" value="WWE"/>
    <property type="match status" value="1"/>
</dbReference>
<evidence type="ECO:0000256" key="11">
    <source>
        <dbReference type="SAM" id="MobiDB-lite"/>
    </source>
</evidence>
<dbReference type="PROSITE" id="PS51043">
    <property type="entry name" value="DDHD"/>
    <property type="match status" value="1"/>
</dbReference>
<dbReference type="GO" id="GO:0005794">
    <property type="term" value="C:Golgi apparatus"/>
    <property type="evidence" value="ECO:0007669"/>
    <property type="project" value="UniProtKB-ARBA"/>
</dbReference>
<dbReference type="CDD" id="cd09584">
    <property type="entry name" value="SAM_sec23ip"/>
    <property type="match status" value="1"/>
</dbReference>
<feature type="domain" description="DDHD" evidence="12">
    <location>
        <begin position="781"/>
        <end position="830"/>
    </location>
</feature>
<feature type="compositionally biased region" description="Low complexity" evidence="11">
    <location>
        <begin position="235"/>
        <end position="246"/>
    </location>
</feature>
<comment type="function">
    <text evidence="8">Plays a role in the organization of endoplasmic reticulum exit sites. Specifically binds to phosphatidylinositol 3-phosphate (PI(3)P), phosphatidylinositol 4-phosphate (PI(4)P) and phosphatidylinositol 5-phosphate (PI(5)P).</text>
</comment>
<evidence type="ECO:0000256" key="8">
    <source>
        <dbReference type="ARBA" id="ARBA00056833"/>
    </source>
</evidence>
<dbReference type="GO" id="GO:0005783">
    <property type="term" value="C:endoplasmic reticulum"/>
    <property type="evidence" value="ECO:0007669"/>
    <property type="project" value="UniProtKB-SubCell"/>
</dbReference>
<feature type="compositionally biased region" description="Polar residues" evidence="11">
    <location>
        <begin position="166"/>
        <end position="179"/>
    </location>
</feature>
<dbReference type="SUPFAM" id="SSF47769">
    <property type="entry name" value="SAM/Pointed domain"/>
    <property type="match status" value="1"/>
</dbReference>
<organism evidence="13 14">
    <name type="scientific">Rousettus aegyptiacus</name>
    <name type="common">Egyptian fruit bat</name>
    <name type="synonym">Pteropus aegyptiacus</name>
    <dbReference type="NCBI Taxonomy" id="9407"/>
    <lineage>
        <taxon>Eukaryota</taxon>
        <taxon>Metazoa</taxon>
        <taxon>Chordata</taxon>
        <taxon>Craniata</taxon>
        <taxon>Vertebrata</taxon>
        <taxon>Euteleostomi</taxon>
        <taxon>Mammalia</taxon>
        <taxon>Eutheria</taxon>
        <taxon>Laurasiatheria</taxon>
        <taxon>Chiroptera</taxon>
        <taxon>Yinpterochiroptera</taxon>
        <taxon>Pteropodoidea</taxon>
        <taxon>Pteropodidae</taxon>
        <taxon>Rousettinae</taxon>
        <taxon>Rousettus</taxon>
    </lineage>
</organism>
<evidence type="ECO:0000313" key="14">
    <source>
        <dbReference type="Proteomes" id="UP000593571"/>
    </source>
</evidence>
<comment type="caution">
    <text evidence="13">The sequence shown here is derived from an EMBL/GenBank/DDBJ whole genome shotgun (WGS) entry which is preliminary data.</text>
</comment>
<evidence type="ECO:0000256" key="9">
    <source>
        <dbReference type="ARBA" id="ARBA00064270"/>
    </source>
</evidence>
<dbReference type="InterPro" id="IPR001660">
    <property type="entry name" value="SAM"/>
</dbReference>
<dbReference type="InterPro" id="IPR004170">
    <property type="entry name" value="WWE_dom"/>
</dbReference>
<keyword evidence="4" id="KW-0256">Endoplasmic reticulum</keyword>
<dbReference type="InterPro" id="IPR058055">
    <property type="entry name" value="PA-PLA1"/>
</dbReference>
<proteinExistence type="inferred from homology"/>
<dbReference type="Gene3D" id="1.10.150.50">
    <property type="entry name" value="Transcription Factor, Ets-1"/>
    <property type="match status" value="1"/>
</dbReference>
<dbReference type="GO" id="GO:0006888">
    <property type="term" value="P:endoplasmic reticulum to Golgi vesicle-mediated transport"/>
    <property type="evidence" value="ECO:0007669"/>
    <property type="project" value="InterPro"/>
</dbReference>
<dbReference type="GO" id="GO:0004620">
    <property type="term" value="F:phospholipase activity"/>
    <property type="evidence" value="ECO:0007669"/>
    <property type="project" value="TreeGrafter"/>
</dbReference>
<feature type="region of interest" description="Disordered" evidence="11">
    <location>
        <begin position="50"/>
        <end position="73"/>
    </location>
</feature>
<sequence length="830" mass="91622">MADRKPNGGGGAASMSSSGTNLLFSSSATEFSFNVPFIPVTQAAAASASFLPGEDSTDVGEEDSFLGQTSAHASTPQTFSYFSQVSSSSDPFGTIGQSPLTTTATSAGQSAFSKPPAAFPFTTGSQDVSNAFPPLMSKAQYGAPPSSQMGKNTFLPSQPSSLPPSNFGSPPQGIPQQGYNPYRHTPVSSRANPYITPPQLQQCQTPGHPTHPPPSGPPVQVYQMPPGSLPPVPPSVQSGLSPPQQQALARPVGSSVQVPPPFILQNQYEPVQPHWFYCKEVEYKQLWMPFSMLDSLNLEEVYNSVQPDPESVILGTDGGRYDVYLYDRVRKAVYWEEEPAEVRRCTWFYKGDADSRFIPYTEEFSEKLEAEYKKAVTTNQWHRRLEFPSGETIVIHNPKVIVQFQPSSVPDEWGTTQDGQTRPRVVKRGIDDNLDEIPDGEMPQVDHLVFMVHGIGPVCDLRFRSIIECVDDFRVVSLKLLQTHFKKSLDDRKISRVEFLPVHWHSSLGGDATGVDRNIKKITLPSVGRFRHFTNETLLDILFYNSPTYCQTIVEKVGMEINRLHALFMSRNPDFRGGVSVAGHSLGSLILFDILSNQQDLTLPKSTEPFANGAVKQPHFQEKQMSEEPKLILDESCDLDVENEEVLTLQETLEALSLSEYVSTFEKEKIDMESLLMCTVDDLKEMGIPLGPRKKIANFVKHKAVKLEQKKAASEKKAVMAASTKGPEDSVQRAKAAAAAPSEPSESKRRLPVGALVSSVRVDYESFEVGTGQVSVVYSSLDFEPEIFFALGSPVGMFLTIRGVDRIDENYRLPTCKGFFNIYHPVSEPN</sequence>
<dbReference type="InterPro" id="IPR057825">
    <property type="entry name" value="WWE_SEC23-DDH2"/>
</dbReference>
<feature type="compositionally biased region" description="Acidic residues" evidence="11">
    <location>
        <begin position="55"/>
        <end position="64"/>
    </location>
</feature>
<evidence type="ECO:0000256" key="2">
    <source>
        <dbReference type="ARBA" id="ARBA00004299"/>
    </source>
</evidence>
<feature type="region of interest" description="Disordered" evidence="11">
    <location>
        <begin position="130"/>
        <end position="252"/>
    </location>
</feature>
<dbReference type="InterPro" id="IPR013761">
    <property type="entry name" value="SAM/pointed_sf"/>
</dbReference>
<comment type="subunit">
    <text evidence="9">Interacts with SEC23A.</text>
</comment>